<dbReference type="EC" id="2.7.1.15" evidence="1"/>
<proteinExistence type="predicted"/>
<dbReference type="EMBL" id="UHAP01000001">
    <property type="protein sequence ID" value="SUK30444.1"/>
    <property type="molecule type" value="Genomic_DNA"/>
</dbReference>
<name>A0A380DI91_STAAU</name>
<dbReference type="SUPFAM" id="SSF46785">
    <property type="entry name" value="Winged helix' DNA-binding domain"/>
    <property type="match status" value="1"/>
</dbReference>
<evidence type="ECO:0000313" key="1">
    <source>
        <dbReference type="EMBL" id="SUK30444.1"/>
    </source>
</evidence>
<keyword evidence="1" id="KW-0808">Transferase</keyword>
<dbReference type="Pfam" id="PF13412">
    <property type="entry name" value="HTH_24"/>
    <property type="match status" value="1"/>
</dbReference>
<dbReference type="AlphaFoldDB" id="A0A380DI91"/>
<dbReference type="Gene3D" id="1.10.10.10">
    <property type="entry name" value="Winged helix-like DNA-binding domain superfamily/Winged helix DNA-binding domain"/>
    <property type="match status" value="1"/>
</dbReference>
<organism evidence="1 2">
    <name type="scientific">Staphylococcus aureus</name>
    <dbReference type="NCBI Taxonomy" id="1280"/>
    <lineage>
        <taxon>Bacteria</taxon>
        <taxon>Bacillati</taxon>
        <taxon>Bacillota</taxon>
        <taxon>Bacilli</taxon>
        <taxon>Bacillales</taxon>
        <taxon>Staphylococcaceae</taxon>
        <taxon>Staphylococcus</taxon>
    </lineage>
</organism>
<gene>
    <name evidence="1" type="ORF">NCTC6133_00338</name>
</gene>
<dbReference type="FunFam" id="1.10.10.10:FF:000755">
    <property type="entry name" value="Carbohydrate kinase, PfkB family"/>
    <property type="match status" value="1"/>
</dbReference>
<evidence type="ECO:0000313" key="2">
    <source>
        <dbReference type="Proteomes" id="UP000255091"/>
    </source>
</evidence>
<dbReference type="InterPro" id="IPR036388">
    <property type="entry name" value="WH-like_DNA-bd_sf"/>
</dbReference>
<dbReference type="CDD" id="cd00093">
    <property type="entry name" value="HTH_XRE"/>
    <property type="match status" value="1"/>
</dbReference>
<dbReference type="InterPro" id="IPR036390">
    <property type="entry name" value="WH_DNA-bd_sf"/>
</dbReference>
<sequence length="94" mass="10427">MSDSEKEILKRIKDNPFISQRELAEAIGLSRPSVANIISGLIQKEYVMGKAYVLNEDYPIVCIGAANVDRKFYVHKDLVAETSNPVTSTRSIVA</sequence>
<accession>A0A380DI91</accession>
<dbReference type="InterPro" id="IPR001387">
    <property type="entry name" value="Cro/C1-type_HTH"/>
</dbReference>
<keyword evidence="1" id="KW-0418">Kinase</keyword>
<reference evidence="1 2" key="1">
    <citation type="submission" date="2018-06" db="EMBL/GenBank/DDBJ databases">
        <authorList>
            <consortium name="Pathogen Informatics"/>
            <person name="Doyle S."/>
        </authorList>
    </citation>
    <scope>NUCLEOTIDE SEQUENCE [LARGE SCALE GENOMIC DNA]</scope>
    <source>
        <strain evidence="1 2">NCTC6133</strain>
    </source>
</reference>
<dbReference type="GO" id="GO:0004747">
    <property type="term" value="F:ribokinase activity"/>
    <property type="evidence" value="ECO:0007669"/>
    <property type="project" value="UniProtKB-EC"/>
</dbReference>
<dbReference type="Proteomes" id="UP000255091">
    <property type="component" value="Unassembled WGS sequence"/>
</dbReference>
<protein>
    <submittedName>
        <fullName evidence="1">Ribokinase</fullName>
        <ecNumber evidence="1">2.7.1.15</ecNumber>
    </submittedName>
</protein>